<sequence>MGIFSFLGKKDRQADTPESDRDASRRKPASEQARSSSARSPARNLQQRDAARATAEKIDAIESEMTSELGRSSSKSGSQNTLPPATSKPASPSTATGQPANSQPASTSALPRLDNTTAFGLDLKAGSVVVASSETHPAIEEAAVLFANEQNDLVEQMLLDAIHDPSLGEKSGMVWRMLFDLYQVMGKQDKFENLSIEFAAKFETSPPAWDDGRADLDNTVQPSASATPAITFSGKLDESIVKQLERAQKLSEKNGMLRLEFARVSEVLPEGCELLLATLKKLQKAGYELILVGAPELASKIRGIIETGRRDATDAPWLLLLEILQLLNREQEFEETSIDYCVTFEVSPPAFIAPKKVSTAVELPDLSQEAESEKFQMPAVIDVRSNAFNTITDYINRHEHAVLDCKNLIRVDFSAAGQLLSLMAPLTGQGKVIELCNVSYLVAALFQVIGLREVAQITLRKN</sequence>
<dbReference type="InterPro" id="IPR036513">
    <property type="entry name" value="STAS_dom_sf"/>
</dbReference>
<feature type="compositionally biased region" description="Low complexity" evidence="1">
    <location>
        <begin position="30"/>
        <end position="43"/>
    </location>
</feature>
<dbReference type="OrthoDB" id="5298269at2"/>
<feature type="region of interest" description="Disordered" evidence="1">
    <location>
        <begin position="1"/>
        <end position="111"/>
    </location>
</feature>
<feature type="domain" description="MlaB-like STAS" evidence="2">
    <location>
        <begin position="399"/>
        <end position="451"/>
    </location>
</feature>
<proteinExistence type="predicted"/>
<feature type="compositionally biased region" description="Low complexity" evidence="1">
    <location>
        <begin position="67"/>
        <end position="96"/>
    </location>
</feature>
<name>A0A4R3HZK1_PAULE</name>
<comment type="caution">
    <text evidence="3">The sequence shown here is derived from an EMBL/GenBank/DDBJ whole genome shotgun (WGS) entry which is preliminary data.</text>
</comment>
<dbReference type="Pfam" id="PF13466">
    <property type="entry name" value="STAS_2"/>
    <property type="match status" value="1"/>
</dbReference>
<feature type="compositionally biased region" description="Basic and acidic residues" evidence="1">
    <location>
        <begin position="49"/>
        <end position="60"/>
    </location>
</feature>
<evidence type="ECO:0000256" key="1">
    <source>
        <dbReference type="SAM" id="MobiDB-lite"/>
    </source>
</evidence>
<reference evidence="3 4" key="1">
    <citation type="submission" date="2019-03" db="EMBL/GenBank/DDBJ databases">
        <title>Genomic Encyclopedia of Type Strains, Phase IV (KMG-IV): sequencing the most valuable type-strain genomes for metagenomic binning, comparative biology and taxonomic classification.</title>
        <authorList>
            <person name="Goeker M."/>
        </authorList>
    </citation>
    <scope>NUCLEOTIDE SEQUENCE [LARGE SCALE GENOMIC DNA]</scope>
    <source>
        <strain evidence="3 4">DSM 7445</strain>
    </source>
</reference>
<dbReference type="InterPro" id="IPR058548">
    <property type="entry name" value="MlaB-like_STAS"/>
</dbReference>
<dbReference type="Gene3D" id="3.30.750.24">
    <property type="entry name" value="STAS domain"/>
    <property type="match status" value="1"/>
</dbReference>
<gene>
    <name evidence="3" type="ORF">EDC30_10373</name>
</gene>
<dbReference type="AlphaFoldDB" id="A0A4R3HZK1"/>
<dbReference type="RefSeq" id="WP_132257863.1">
    <property type="nucleotide sequence ID" value="NZ_SLZQ01000003.1"/>
</dbReference>
<keyword evidence="4" id="KW-1185">Reference proteome</keyword>
<accession>A0A4R3HZK1</accession>
<organism evidence="3 4">
    <name type="scientific">Paucimonas lemoignei</name>
    <name type="common">Pseudomonas lemoignei</name>
    <dbReference type="NCBI Taxonomy" id="29443"/>
    <lineage>
        <taxon>Bacteria</taxon>
        <taxon>Pseudomonadati</taxon>
        <taxon>Pseudomonadota</taxon>
        <taxon>Betaproteobacteria</taxon>
        <taxon>Burkholderiales</taxon>
        <taxon>Burkholderiaceae</taxon>
        <taxon>Paucimonas</taxon>
    </lineage>
</organism>
<protein>
    <recommendedName>
        <fullName evidence="2">MlaB-like STAS domain-containing protein</fullName>
    </recommendedName>
</protein>
<dbReference type="EMBL" id="SLZQ01000003">
    <property type="protein sequence ID" value="TCS37781.1"/>
    <property type="molecule type" value="Genomic_DNA"/>
</dbReference>
<feature type="compositionally biased region" description="Polar residues" evidence="1">
    <location>
        <begin position="97"/>
        <end position="111"/>
    </location>
</feature>
<dbReference type="Proteomes" id="UP000295382">
    <property type="component" value="Unassembled WGS sequence"/>
</dbReference>
<dbReference type="SUPFAM" id="SSF52091">
    <property type="entry name" value="SpoIIaa-like"/>
    <property type="match status" value="1"/>
</dbReference>
<evidence type="ECO:0000259" key="2">
    <source>
        <dbReference type="Pfam" id="PF13466"/>
    </source>
</evidence>
<evidence type="ECO:0000313" key="4">
    <source>
        <dbReference type="Proteomes" id="UP000295382"/>
    </source>
</evidence>
<evidence type="ECO:0000313" key="3">
    <source>
        <dbReference type="EMBL" id="TCS37781.1"/>
    </source>
</evidence>
<feature type="compositionally biased region" description="Basic and acidic residues" evidence="1">
    <location>
        <begin position="8"/>
        <end position="29"/>
    </location>
</feature>